<sequence>MKKLIVLTLMGLSAGGAFAQTAGGANNQSSSSATTSAQGNTQAVNFNSNTPADTTTRSTLNSNQNINNTGATTNTVDYRGSYTVKNVPSVNGPNLTTSNDTCMGSTSASANGPGVGISFGTTWTDEHCKRLKMSRELWNKGMKAASLAMDCMDSAAMAALEMTGTKCPQSMTAEERVSAFGPYASPANAAAQVVGQPVAAMTPPMAPMQPIAVSVQPMQPPQAVVVAPQVASVPPPTSTSTSTSAPTPLPLPQAPLVEAAPVPQAAAPVQPAQPAQEEPQQAAVTMPVEPAGVVAVEPIGEIASAPQAAVGSQ</sequence>
<accession>A0AAW8CYW3</accession>
<keyword evidence="2" id="KW-0732">Signal</keyword>
<feature type="compositionally biased region" description="Low complexity" evidence="1">
    <location>
        <begin position="254"/>
        <end position="283"/>
    </location>
</feature>
<dbReference type="AlphaFoldDB" id="A0AAW8CYW3"/>
<evidence type="ECO:0008006" key="5">
    <source>
        <dbReference type="Google" id="ProtNLM"/>
    </source>
</evidence>
<dbReference type="RefSeq" id="WP_307599777.1">
    <property type="nucleotide sequence ID" value="NZ_JAUSRD010000013.1"/>
</dbReference>
<name>A0AAW8CYW3_9BURK</name>
<feature type="compositionally biased region" description="Polar residues" evidence="1">
    <location>
        <begin position="44"/>
        <end position="74"/>
    </location>
</feature>
<protein>
    <recommendedName>
        <fullName evidence="5">Chemotaxis protein CheA</fullName>
    </recommendedName>
</protein>
<reference evidence="3" key="1">
    <citation type="submission" date="2023-07" db="EMBL/GenBank/DDBJ databases">
        <title>Sorghum-associated microbial communities from plants grown in Nebraska, USA.</title>
        <authorList>
            <person name="Schachtman D."/>
        </authorList>
    </citation>
    <scope>NUCLEOTIDE SEQUENCE</scope>
    <source>
        <strain evidence="3">DS3754</strain>
    </source>
</reference>
<evidence type="ECO:0000256" key="2">
    <source>
        <dbReference type="SAM" id="SignalP"/>
    </source>
</evidence>
<proteinExistence type="predicted"/>
<feature type="chain" id="PRO_5043364566" description="Chemotaxis protein CheA" evidence="2">
    <location>
        <begin position="20"/>
        <end position="313"/>
    </location>
</feature>
<feature type="region of interest" description="Disordered" evidence="1">
    <location>
        <begin position="231"/>
        <end position="283"/>
    </location>
</feature>
<comment type="caution">
    <text evidence="3">The sequence shown here is derived from an EMBL/GenBank/DDBJ whole genome shotgun (WGS) entry which is preliminary data.</text>
</comment>
<dbReference type="Proteomes" id="UP001242045">
    <property type="component" value="Unassembled WGS sequence"/>
</dbReference>
<evidence type="ECO:0000313" key="3">
    <source>
        <dbReference type="EMBL" id="MDP9895540.1"/>
    </source>
</evidence>
<feature type="compositionally biased region" description="Low complexity" evidence="1">
    <location>
        <begin position="231"/>
        <end position="246"/>
    </location>
</feature>
<dbReference type="EMBL" id="JAUSRD010000013">
    <property type="protein sequence ID" value="MDP9895540.1"/>
    <property type="molecule type" value="Genomic_DNA"/>
</dbReference>
<evidence type="ECO:0000256" key="1">
    <source>
        <dbReference type="SAM" id="MobiDB-lite"/>
    </source>
</evidence>
<feature type="compositionally biased region" description="Low complexity" evidence="1">
    <location>
        <begin position="22"/>
        <end position="43"/>
    </location>
</feature>
<organism evidence="3 4">
    <name type="scientific">Variovorax boronicumulans</name>
    <dbReference type="NCBI Taxonomy" id="436515"/>
    <lineage>
        <taxon>Bacteria</taxon>
        <taxon>Pseudomonadati</taxon>
        <taxon>Pseudomonadota</taxon>
        <taxon>Betaproteobacteria</taxon>
        <taxon>Burkholderiales</taxon>
        <taxon>Comamonadaceae</taxon>
        <taxon>Variovorax</taxon>
    </lineage>
</organism>
<evidence type="ECO:0000313" key="4">
    <source>
        <dbReference type="Proteomes" id="UP001242045"/>
    </source>
</evidence>
<feature type="region of interest" description="Disordered" evidence="1">
    <location>
        <begin position="22"/>
        <end position="74"/>
    </location>
</feature>
<feature type="signal peptide" evidence="2">
    <location>
        <begin position="1"/>
        <end position="19"/>
    </location>
</feature>
<gene>
    <name evidence="3" type="ORF">J2W31_004667</name>
</gene>